<reference evidence="1" key="1">
    <citation type="submission" date="2015-12" db="EMBL/GenBank/DDBJ databases">
        <title>Gene expression during late stages of embryo sac development: a critical building block for successful pollen-pistil interactions.</title>
        <authorList>
            <person name="Liu Y."/>
            <person name="Joly V."/>
            <person name="Sabar M."/>
            <person name="Matton D.P."/>
        </authorList>
    </citation>
    <scope>NUCLEOTIDE SEQUENCE</scope>
</reference>
<evidence type="ECO:0000313" key="1">
    <source>
        <dbReference type="EMBL" id="JAP14350.1"/>
    </source>
</evidence>
<dbReference type="EMBL" id="GEDG01026699">
    <property type="protein sequence ID" value="JAP14350.1"/>
    <property type="molecule type" value="Transcribed_RNA"/>
</dbReference>
<dbReference type="AlphaFoldDB" id="A0A0V0H1S0"/>
<sequence length="72" mass="8517">MLLENLKTYHNLQTATSATNKQMVWELSKIYTQERSTEDIYLSPPYITRVWHALSVAIHVKETLIVLMFSRY</sequence>
<name>A0A0V0H1S0_SOLCH</name>
<accession>A0A0V0H1S0</accession>
<organism evidence="1">
    <name type="scientific">Solanum chacoense</name>
    <name type="common">Chaco potato</name>
    <dbReference type="NCBI Taxonomy" id="4108"/>
    <lineage>
        <taxon>Eukaryota</taxon>
        <taxon>Viridiplantae</taxon>
        <taxon>Streptophyta</taxon>
        <taxon>Embryophyta</taxon>
        <taxon>Tracheophyta</taxon>
        <taxon>Spermatophyta</taxon>
        <taxon>Magnoliopsida</taxon>
        <taxon>eudicotyledons</taxon>
        <taxon>Gunneridae</taxon>
        <taxon>Pentapetalae</taxon>
        <taxon>asterids</taxon>
        <taxon>lamiids</taxon>
        <taxon>Solanales</taxon>
        <taxon>Solanaceae</taxon>
        <taxon>Solanoideae</taxon>
        <taxon>Solaneae</taxon>
        <taxon>Solanum</taxon>
    </lineage>
</organism>
<protein>
    <submittedName>
        <fullName evidence="1">Putative ovule protein</fullName>
    </submittedName>
</protein>
<proteinExistence type="predicted"/>